<dbReference type="PANTHER" id="PTHR31734:SF28">
    <property type="entry name" value="AUXIN-RESPONSIVE PROTEIN IAA13"/>
    <property type="match status" value="1"/>
</dbReference>
<comment type="subunit">
    <text evidence="3 10">Homodimers and heterodimers.</text>
</comment>
<dbReference type="PROSITE" id="PS51745">
    <property type="entry name" value="PB1"/>
    <property type="match status" value="1"/>
</dbReference>
<accession>A0A0A0LIQ6</accession>
<dbReference type="OMA" id="HALAKFF"/>
<reference evidence="12 13" key="1">
    <citation type="journal article" date="2009" name="Nat. Genet.">
        <title>The genome of the cucumber, Cucumis sativus L.</title>
        <authorList>
            <person name="Huang S."/>
            <person name="Li R."/>
            <person name="Zhang Z."/>
            <person name="Li L."/>
            <person name="Gu X."/>
            <person name="Fan W."/>
            <person name="Lucas W.J."/>
            <person name="Wang X."/>
            <person name="Xie B."/>
            <person name="Ni P."/>
            <person name="Ren Y."/>
            <person name="Zhu H."/>
            <person name="Li J."/>
            <person name="Lin K."/>
            <person name="Jin W."/>
            <person name="Fei Z."/>
            <person name="Li G."/>
            <person name="Staub J."/>
            <person name="Kilian A."/>
            <person name="van der Vossen E.A."/>
            <person name="Wu Y."/>
            <person name="Guo J."/>
            <person name="He J."/>
            <person name="Jia Z."/>
            <person name="Ren Y."/>
            <person name="Tian G."/>
            <person name="Lu Y."/>
            <person name="Ruan J."/>
            <person name="Qian W."/>
            <person name="Wang M."/>
            <person name="Huang Q."/>
            <person name="Li B."/>
            <person name="Xuan Z."/>
            <person name="Cao J."/>
            <person name="Asan"/>
            <person name="Wu Z."/>
            <person name="Zhang J."/>
            <person name="Cai Q."/>
            <person name="Bai Y."/>
            <person name="Zhao B."/>
            <person name="Han Y."/>
            <person name="Li Y."/>
            <person name="Li X."/>
            <person name="Wang S."/>
            <person name="Shi Q."/>
            <person name="Liu S."/>
            <person name="Cho W.K."/>
            <person name="Kim J.Y."/>
            <person name="Xu Y."/>
            <person name="Heller-Uszynska K."/>
            <person name="Miao H."/>
            <person name="Cheng Z."/>
            <person name="Zhang S."/>
            <person name="Wu J."/>
            <person name="Yang Y."/>
            <person name="Kang H."/>
            <person name="Li M."/>
            <person name="Liang H."/>
            <person name="Ren X."/>
            <person name="Shi Z."/>
            <person name="Wen M."/>
            <person name="Jian M."/>
            <person name="Yang H."/>
            <person name="Zhang G."/>
            <person name="Yang Z."/>
            <person name="Chen R."/>
            <person name="Liu S."/>
            <person name="Li J."/>
            <person name="Ma L."/>
            <person name="Liu H."/>
            <person name="Zhou Y."/>
            <person name="Zhao J."/>
            <person name="Fang X."/>
            <person name="Li G."/>
            <person name="Fang L."/>
            <person name="Li Y."/>
            <person name="Liu D."/>
            <person name="Zheng H."/>
            <person name="Zhang Y."/>
            <person name="Qin N."/>
            <person name="Li Z."/>
            <person name="Yang G."/>
            <person name="Yang S."/>
            <person name="Bolund L."/>
            <person name="Kristiansen K."/>
            <person name="Zheng H."/>
            <person name="Li S."/>
            <person name="Zhang X."/>
            <person name="Yang H."/>
            <person name="Wang J."/>
            <person name="Sun R."/>
            <person name="Zhang B."/>
            <person name="Jiang S."/>
            <person name="Wang J."/>
            <person name="Du Y."/>
            <person name="Li S."/>
        </authorList>
    </citation>
    <scope>NUCLEOTIDE SEQUENCE [LARGE SCALE GENOMIC DNA]</scope>
    <source>
        <strain evidence="13">cv. 9930</strain>
    </source>
</reference>
<evidence type="ECO:0000256" key="10">
    <source>
        <dbReference type="RuleBase" id="RU004549"/>
    </source>
</evidence>
<reference evidence="12 13" key="3">
    <citation type="journal article" date="2010" name="BMC Genomics">
        <title>Transcriptome sequencing and comparative analysis of cucumber flowers with different sex types.</title>
        <authorList>
            <person name="Guo S."/>
            <person name="Zheng Y."/>
            <person name="Joung J.G."/>
            <person name="Liu S."/>
            <person name="Zhang Z."/>
            <person name="Crasta O.R."/>
            <person name="Sobral B.W."/>
            <person name="Xu Y."/>
            <person name="Huang S."/>
            <person name="Fei Z."/>
        </authorList>
    </citation>
    <scope>NUCLEOTIDE SEQUENCE [LARGE SCALE GENOMIC DNA]</scope>
    <source>
        <strain evidence="13">cv. 9930</strain>
    </source>
</reference>
<keyword evidence="8 10" id="KW-0927">Auxin signaling pathway</keyword>
<keyword evidence="6 10" id="KW-0804">Transcription</keyword>
<dbReference type="GO" id="GO:0005634">
    <property type="term" value="C:nucleus"/>
    <property type="evidence" value="ECO:0007669"/>
    <property type="project" value="UniProtKB-SubCell"/>
</dbReference>
<dbReference type="GO" id="GO:0006355">
    <property type="term" value="P:regulation of DNA-templated transcription"/>
    <property type="evidence" value="ECO:0007669"/>
    <property type="project" value="InterPro"/>
</dbReference>
<dbReference type="KEGG" id="csv:101211184"/>
<dbReference type="SUPFAM" id="SSF54277">
    <property type="entry name" value="CAD &amp; PB1 domains"/>
    <property type="match status" value="1"/>
</dbReference>
<dbReference type="Gene3D" id="3.10.20.90">
    <property type="entry name" value="Phosphatidylinositol 3-kinase Catalytic Subunit, Chain A, domain 1"/>
    <property type="match status" value="1"/>
</dbReference>
<dbReference type="InterPro" id="IPR053793">
    <property type="entry name" value="PB1-like"/>
</dbReference>
<dbReference type="OrthoDB" id="642974at2759"/>
<evidence type="ECO:0000256" key="2">
    <source>
        <dbReference type="ARBA" id="ARBA00006728"/>
    </source>
</evidence>
<dbReference type="GO" id="GO:0009734">
    <property type="term" value="P:auxin-activated signaling pathway"/>
    <property type="evidence" value="ECO:0007669"/>
    <property type="project" value="UniProtKB-UniRule"/>
</dbReference>
<dbReference type="FunFam" id="3.10.20.90:FF:000078">
    <property type="entry name" value="Auxin-responsive protein"/>
    <property type="match status" value="1"/>
</dbReference>
<dbReference type="STRING" id="3659.A0A0A0LIQ6"/>
<comment type="subcellular location">
    <subcellularLocation>
        <location evidence="1 10">Nucleus</location>
    </subcellularLocation>
</comment>
<evidence type="ECO:0000256" key="7">
    <source>
        <dbReference type="ARBA" id="ARBA00023242"/>
    </source>
</evidence>
<comment type="function">
    <text evidence="9">Aux/IAA proteins are short-lived transcriptional factors that function as repressors of early auxin response genes at low auxin concentrations. Repression is thought to result from the interaction with auxin response factors (ARFs), proteins that bind to the auxin-responsive promoter element (AuxRE). Formation of heterodimers with ARF proteins may alter their ability to modulate early auxin response genes expression.</text>
</comment>
<keyword evidence="4 10" id="KW-0678">Repressor</keyword>
<dbReference type="Gramene" id="KGN61693">
    <property type="protein sequence ID" value="KGN61693"/>
    <property type="gene ID" value="Csa_2G225320"/>
</dbReference>
<dbReference type="Pfam" id="PF02309">
    <property type="entry name" value="AUX_IAA"/>
    <property type="match status" value="1"/>
</dbReference>
<evidence type="ECO:0000256" key="3">
    <source>
        <dbReference type="ARBA" id="ARBA00011726"/>
    </source>
</evidence>
<comment type="similarity">
    <text evidence="2 10">Belongs to the Aux/IAA family.</text>
</comment>
<evidence type="ECO:0000256" key="9">
    <source>
        <dbReference type="ARBA" id="ARBA00025283"/>
    </source>
</evidence>
<reference evidence="12 13" key="4">
    <citation type="journal article" date="2011" name="BMC Genomics">
        <title>RNA-Seq improves annotation of protein-coding genes in the cucumber genome.</title>
        <authorList>
            <person name="Li Z."/>
            <person name="Zhang Z."/>
            <person name="Yan P."/>
            <person name="Huang S."/>
            <person name="Fei Z."/>
            <person name="Lin K."/>
        </authorList>
    </citation>
    <scope>NUCLEOTIDE SEQUENCE [LARGE SCALE GENOMIC DNA]</scope>
    <source>
        <strain evidence="13">cv. 9930</strain>
    </source>
</reference>
<evidence type="ECO:0000256" key="6">
    <source>
        <dbReference type="ARBA" id="ARBA00023163"/>
    </source>
</evidence>
<gene>
    <name evidence="12" type="ORF">Csa_2G225320</name>
</gene>
<dbReference type="InterPro" id="IPR033389">
    <property type="entry name" value="AUX/IAA_dom"/>
</dbReference>
<keyword evidence="5 10" id="KW-0805">Transcription regulation</keyword>
<evidence type="ECO:0000313" key="13">
    <source>
        <dbReference type="Proteomes" id="UP000029981"/>
    </source>
</evidence>
<evidence type="ECO:0000256" key="8">
    <source>
        <dbReference type="ARBA" id="ARBA00023294"/>
    </source>
</evidence>
<evidence type="ECO:0000256" key="4">
    <source>
        <dbReference type="ARBA" id="ARBA00022491"/>
    </source>
</evidence>
<keyword evidence="13" id="KW-1185">Reference proteome</keyword>
<proteinExistence type="inferred from homology"/>
<dbReference type="InterPro" id="IPR003311">
    <property type="entry name" value="AUX_IAA"/>
</dbReference>
<keyword evidence="7 10" id="KW-0539">Nucleus</keyword>
<organism evidence="12 13">
    <name type="scientific">Cucumis sativus</name>
    <name type="common">Cucumber</name>
    <dbReference type="NCBI Taxonomy" id="3659"/>
    <lineage>
        <taxon>Eukaryota</taxon>
        <taxon>Viridiplantae</taxon>
        <taxon>Streptophyta</taxon>
        <taxon>Embryophyta</taxon>
        <taxon>Tracheophyta</taxon>
        <taxon>Spermatophyta</taxon>
        <taxon>Magnoliopsida</taxon>
        <taxon>eudicotyledons</taxon>
        <taxon>Gunneridae</taxon>
        <taxon>Pentapetalae</taxon>
        <taxon>rosids</taxon>
        <taxon>fabids</taxon>
        <taxon>Cucurbitales</taxon>
        <taxon>Cucurbitaceae</taxon>
        <taxon>Benincaseae</taxon>
        <taxon>Cucumis</taxon>
    </lineage>
</organism>
<evidence type="ECO:0000256" key="1">
    <source>
        <dbReference type="ARBA" id="ARBA00004123"/>
    </source>
</evidence>
<evidence type="ECO:0000259" key="11">
    <source>
        <dbReference type="PROSITE" id="PS51745"/>
    </source>
</evidence>
<sequence length="222" mass="25259">MSFEETELRLGLPGNNDNDNNNNVIIIRKRGFNEEADDDQQTILTVMPDLKLNLTSSPKEEVVGWPPISCCRKKRLGLQKGSKEEEYDEDQKKNVMKKKIRFVKVSLDGAPYLRKVDLTMYNSYNQLSHALAKFFGAFTIGKCGSEAGGMKELMNELKVNVDCSDYVPTYQDIDGDWMLLGDVPWQMFVESCNRVRIMKGKEAIGIAPRAVEKYCKNNNNKT</sequence>
<feature type="domain" description="PB1" evidence="11">
    <location>
        <begin position="100"/>
        <end position="200"/>
    </location>
</feature>
<name>A0A0A0LIQ6_CUCSA</name>
<dbReference type="PANTHER" id="PTHR31734">
    <property type="entry name" value="AUXIN-RESPONSIVE PROTEIN IAA17"/>
    <property type="match status" value="1"/>
</dbReference>
<dbReference type="Proteomes" id="UP000029981">
    <property type="component" value="Chromosome 2"/>
</dbReference>
<evidence type="ECO:0000256" key="5">
    <source>
        <dbReference type="ARBA" id="ARBA00023015"/>
    </source>
</evidence>
<reference evidence="12 13" key="2">
    <citation type="journal article" date="2009" name="PLoS ONE">
        <title>An integrated genetic and cytogenetic map of the cucumber genome.</title>
        <authorList>
            <person name="Ren Y."/>
            <person name="Zhang Z."/>
            <person name="Liu J."/>
            <person name="Staub J.E."/>
            <person name="Han Y."/>
            <person name="Cheng Z."/>
            <person name="Li X."/>
            <person name="Lu J."/>
            <person name="Miao H."/>
            <person name="Kang H."/>
            <person name="Xie B."/>
            <person name="Gu X."/>
            <person name="Wang X."/>
            <person name="Du Y."/>
            <person name="Jin W."/>
            <person name="Huang S."/>
        </authorList>
    </citation>
    <scope>NUCLEOTIDE SEQUENCE [LARGE SCALE GENOMIC DNA]</scope>
    <source>
        <strain evidence="13">cv. 9930</strain>
    </source>
</reference>
<dbReference type="EMBL" id="CM002923">
    <property type="protein sequence ID" value="KGN61693.1"/>
    <property type="molecule type" value="Genomic_DNA"/>
</dbReference>
<protein>
    <recommendedName>
        <fullName evidence="10">Auxin-responsive protein</fullName>
    </recommendedName>
</protein>
<evidence type="ECO:0000313" key="12">
    <source>
        <dbReference type="EMBL" id="KGN61693.1"/>
    </source>
</evidence>
<dbReference type="AlphaFoldDB" id="A0A0A0LIQ6"/>